<evidence type="ECO:0000313" key="2">
    <source>
        <dbReference type="EMBL" id="OTF87804.1"/>
    </source>
</evidence>
<feature type="region of interest" description="Disordered" evidence="1">
    <location>
        <begin position="415"/>
        <end position="453"/>
    </location>
</feature>
<dbReference type="InParanoid" id="A0A251RVB9"/>
<dbReference type="Proteomes" id="UP000215914">
    <property type="component" value="Chromosome 17"/>
</dbReference>
<name>A0A251RVB9_HELAN</name>
<dbReference type="PANTHER" id="PTHR31008">
    <property type="entry name" value="COP1-INTERACTING PROTEIN-RELATED"/>
    <property type="match status" value="1"/>
</dbReference>
<feature type="compositionally biased region" description="Basic and acidic residues" evidence="1">
    <location>
        <begin position="583"/>
        <end position="603"/>
    </location>
</feature>
<feature type="compositionally biased region" description="Polar residues" evidence="1">
    <location>
        <begin position="726"/>
        <end position="751"/>
    </location>
</feature>
<keyword evidence="3" id="KW-1185">Reference proteome</keyword>
<feature type="compositionally biased region" description="Polar residues" evidence="1">
    <location>
        <begin position="758"/>
        <end position="768"/>
    </location>
</feature>
<accession>A0A251RVB9</accession>
<dbReference type="AlphaFoldDB" id="A0A251RVB9"/>
<dbReference type="OMA" id="KYQERDE"/>
<protein>
    <submittedName>
        <fullName evidence="2">Putative COP1-interacting protein-related protein</fullName>
    </submittedName>
</protein>
<feature type="region of interest" description="Disordered" evidence="1">
    <location>
        <begin position="581"/>
        <end position="635"/>
    </location>
</feature>
<organism evidence="2 3">
    <name type="scientific">Helianthus annuus</name>
    <name type="common">Common sunflower</name>
    <dbReference type="NCBI Taxonomy" id="4232"/>
    <lineage>
        <taxon>Eukaryota</taxon>
        <taxon>Viridiplantae</taxon>
        <taxon>Streptophyta</taxon>
        <taxon>Embryophyta</taxon>
        <taxon>Tracheophyta</taxon>
        <taxon>Spermatophyta</taxon>
        <taxon>Magnoliopsida</taxon>
        <taxon>eudicotyledons</taxon>
        <taxon>Gunneridae</taxon>
        <taxon>Pentapetalae</taxon>
        <taxon>asterids</taxon>
        <taxon>campanulids</taxon>
        <taxon>Asterales</taxon>
        <taxon>Asteraceae</taxon>
        <taxon>Asteroideae</taxon>
        <taxon>Heliantheae alliance</taxon>
        <taxon>Heliantheae</taxon>
        <taxon>Helianthus</taxon>
    </lineage>
</organism>
<feature type="compositionally biased region" description="Low complexity" evidence="1">
    <location>
        <begin position="355"/>
        <end position="368"/>
    </location>
</feature>
<feature type="compositionally biased region" description="Low complexity" evidence="1">
    <location>
        <begin position="680"/>
        <end position="699"/>
    </location>
</feature>
<feature type="region of interest" description="Disordered" evidence="1">
    <location>
        <begin position="318"/>
        <end position="398"/>
    </location>
</feature>
<feature type="compositionally biased region" description="Basic residues" evidence="1">
    <location>
        <begin position="381"/>
        <end position="390"/>
    </location>
</feature>
<feature type="compositionally biased region" description="Basic and acidic residues" evidence="1">
    <location>
        <begin position="415"/>
        <end position="427"/>
    </location>
</feature>
<feature type="compositionally biased region" description="Basic and acidic residues" evidence="1">
    <location>
        <begin position="809"/>
        <end position="821"/>
    </location>
</feature>
<gene>
    <name evidence="2" type="ORF">HannXRQ_Chr17g0565931</name>
</gene>
<evidence type="ECO:0000313" key="3">
    <source>
        <dbReference type="Proteomes" id="UP000215914"/>
    </source>
</evidence>
<feature type="region of interest" description="Disordered" evidence="1">
    <location>
        <begin position="674"/>
        <end position="831"/>
    </location>
</feature>
<feature type="region of interest" description="Disordered" evidence="1">
    <location>
        <begin position="261"/>
        <end position="288"/>
    </location>
</feature>
<sequence length="1039" mass="114826">MKSTSLLDSAVFQLTPTRTRCDLYIIANGKKEKIASGLLNPFIAHLKTAQDQIAQGGYSVLLAPQAGSNATWFTKSTLQSFVRFVSTPEILERVYTIESEILQIEEAIAIQGNTDISIKDQYIKPASSNEGNKPAAGDVNEEEKAIVLYTPGAPELPSPSTKERNSKAQLINVLETRKTVLKKEQGMAFARAVAAGFEIENVANLLSFAECFGASRLMSGCLRFMNLWKQKHESGQWVEIEAEDAMSDCTASAIVHSETAGTNTNAAGGEQQYHGGQHPGFAPWGMHSSPQGDVRVPVYQAYPMPYYQHYPGFYPPPPHYPSPSPVEEESPEHRKSAGKKKSGRVVIRNINFVNSKTKTSSESASSDTDTGDHDRTQQQKRNLRSPKRKGNCKEETDGSHWDAFQTCLLKSAEEGDREDMYAMEKDPKTKRRQKTENDPLSAHARQNDDGEGRHMQMYDANGRKIVNRGANDDDFITVGRREEMNVRDSSNGFEENANLDKSNGLQHDEAVMVSLRSTSGVNDYNITKGLKLFDLPENKSNKPPDVKYEPDALSLMPERDVGNENIGYDPAIDYEMQLAASASHDKTSKQDKKGSKSSAEKHQLSKPNQGMVRKVRPSKVNNNNNNKSTLEEARARADKLRSYKAELQKMKKEQQDAEQKRLELLKMERQKRIYARTTNSSKKQLPSLSSSTSKLSPISHMRGSTKFTDSEPGSSSPLQRSKIRPSINNAKKPSTNSAAGNRMTRSLSSMSDTKKELTSVSKASSSMTRIRRLSEPRKINNTTSTPHTKTKSAESVSKPRPKPSNGSTETKKISEPIEPSKAKVKVKPSVEETTSEVAKLNLNNRLSDAANDNSSPVVVVIDKTVVMLEEHNNKQPSSITNSDHRTGVNIHEVPKETVDKGTISVHPTTSSEVCVEEVGKKYEAPYARVSSFEDQSTRNSEYAKAVPHHQAFGGNGTAAYVSNLKMEKIPEKPQSKGGFRRLIKLGKKTPSVQPPPPPPPQVDTLKSLISADEHAQKSASRRLFSFQFRGEKKATSSGS</sequence>
<evidence type="ECO:0000256" key="1">
    <source>
        <dbReference type="SAM" id="MobiDB-lite"/>
    </source>
</evidence>
<dbReference type="FunCoup" id="A0A251RVB9">
    <property type="interactions" value="2336"/>
</dbReference>
<dbReference type="PANTHER" id="PTHR31008:SF2">
    <property type="entry name" value="COP1-INTERACTING PROTEIN-LIKE PROTEIN"/>
    <property type="match status" value="1"/>
</dbReference>
<feature type="compositionally biased region" description="Polar residues" evidence="1">
    <location>
        <begin position="705"/>
        <end position="719"/>
    </location>
</feature>
<reference evidence="3" key="1">
    <citation type="journal article" date="2017" name="Nature">
        <title>The sunflower genome provides insights into oil metabolism, flowering and Asterid evolution.</title>
        <authorList>
            <person name="Badouin H."/>
            <person name="Gouzy J."/>
            <person name="Grassa C.J."/>
            <person name="Murat F."/>
            <person name="Staton S.E."/>
            <person name="Cottret L."/>
            <person name="Lelandais-Briere C."/>
            <person name="Owens G.L."/>
            <person name="Carrere S."/>
            <person name="Mayjonade B."/>
            <person name="Legrand L."/>
            <person name="Gill N."/>
            <person name="Kane N.C."/>
            <person name="Bowers J.E."/>
            <person name="Hubner S."/>
            <person name="Bellec A."/>
            <person name="Berard A."/>
            <person name="Berges H."/>
            <person name="Blanchet N."/>
            <person name="Boniface M.C."/>
            <person name="Brunel D."/>
            <person name="Catrice O."/>
            <person name="Chaidir N."/>
            <person name="Claudel C."/>
            <person name="Donnadieu C."/>
            <person name="Faraut T."/>
            <person name="Fievet G."/>
            <person name="Helmstetter N."/>
            <person name="King M."/>
            <person name="Knapp S.J."/>
            <person name="Lai Z."/>
            <person name="Le Paslier M.C."/>
            <person name="Lippi Y."/>
            <person name="Lorenzon L."/>
            <person name="Mandel J.R."/>
            <person name="Marage G."/>
            <person name="Marchand G."/>
            <person name="Marquand E."/>
            <person name="Bret-Mestries E."/>
            <person name="Morien E."/>
            <person name="Nambeesan S."/>
            <person name="Nguyen T."/>
            <person name="Pegot-Espagnet P."/>
            <person name="Pouilly N."/>
            <person name="Raftis F."/>
            <person name="Sallet E."/>
            <person name="Schiex T."/>
            <person name="Thomas J."/>
            <person name="Vandecasteele C."/>
            <person name="Vares D."/>
            <person name="Vear F."/>
            <person name="Vautrin S."/>
            <person name="Crespi M."/>
            <person name="Mangin B."/>
            <person name="Burke J.M."/>
            <person name="Salse J."/>
            <person name="Munos S."/>
            <person name="Vincourt P."/>
            <person name="Rieseberg L.H."/>
            <person name="Langlade N.B."/>
        </authorList>
    </citation>
    <scope>NUCLEOTIDE SEQUENCE [LARGE SCALE GENOMIC DNA]</scope>
    <source>
        <strain evidence="3">cv. SF193</strain>
    </source>
</reference>
<proteinExistence type="predicted"/>
<dbReference type="EMBL" id="CM007906">
    <property type="protein sequence ID" value="OTF87804.1"/>
    <property type="molecule type" value="Genomic_DNA"/>
</dbReference>